<keyword evidence="5" id="KW-0648">Protein biosynthesis</keyword>
<comment type="similarity">
    <text evidence="2 9">Belongs to the eIF-2B alpha/beta/delta subunits family.</text>
</comment>
<dbReference type="OrthoDB" id="269919at2759"/>
<accession>A0A8J4RJF7</accession>
<dbReference type="Pfam" id="PF01008">
    <property type="entry name" value="IF-2B"/>
    <property type="match status" value="1"/>
</dbReference>
<evidence type="ECO:0000313" key="10">
    <source>
        <dbReference type="EMBL" id="KAF3966034.1"/>
    </source>
</evidence>
<dbReference type="GO" id="GO:0005851">
    <property type="term" value="C:eukaryotic translation initiation factor 2B complex"/>
    <property type="evidence" value="ECO:0007669"/>
    <property type="project" value="TreeGrafter"/>
</dbReference>
<dbReference type="EMBL" id="JRKL02001103">
    <property type="protein sequence ID" value="KAF3966034.1"/>
    <property type="molecule type" value="Genomic_DNA"/>
</dbReference>
<evidence type="ECO:0000256" key="3">
    <source>
        <dbReference type="ARBA" id="ARBA00022490"/>
    </source>
</evidence>
<dbReference type="InterPro" id="IPR042529">
    <property type="entry name" value="IF_2B-like_C"/>
</dbReference>
<dbReference type="InterPro" id="IPR037171">
    <property type="entry name" value="NagB/RpiA_transferase-like"/>
</dbReference>
<dbReference type="GO" id="GO:0003743">
    <property type="term" value="F:translation initiation factor activity"/>
    <property type="evidence" value="ECO:0007669"/>
    <property type="project" value="UniProtKB-KW"/>
</dbReference>
<comment type="caution">
    <text evidence="10">The sequence shown here is derived from an EMBL/GenBank/DDBJ whole genome shotgun (WGS) entry which is preliminary data.</text>
</comment>
<sequence>MSYQRTLRMNVSSLIPLFVLVRDGVEFKVNKIPGEVILTLGSSRTVLEFLCAAKEKKRSFRVFVAEGAPRYQGHLLANDLVTRGLQTTLITDSAVFAMISHVKMVIVGAHAVMANGGVTAPVGMFLWPNILQLCQNLEYFLAFSLAL</sequence>
<evidence type="ECO:0000256" key="8">
    <source>
        <dbReference type="ARBA" id="ARBA00046432"/>
    </source>
</evidence>
<evidence type="ECO:0000256" key="4">
    <source>
        <dbReference type="ARBA" id="ARBA00022540"/>
    </source>
</evidence>
<dbReference type="PANTHER" id="PTHR45859">
    <property type="entry name" value="TRANSLATION INITIATION FACTOR EIF-2B SUBUNIT BETA"/>
    <property type="match status" value="1"/>
</dbReference>
<evidence type="ECO:0000256" key="5">
    <source>
        <dbReference type="ARBA" id="ARBA00022917"/>
    </source>
</evidence>
<evidence type="ECO:0000256" key="7">
    <source>
        <dbReference type="ARBA" id="ARBA00044228"/>
    </source>
</evidence>
<gene>
    <name evidence="10" type="ORF">CMV_009828</name>
</gene>
<evidence type="ECO:0000256" key="6">
    <source>
        <dbReference type="ARBA" id="ARBA00044122"/>
    </source>
</evidence>
<dbReference type="InterPro" id="IPR000649">
    <property type="entry name" value="IF-2B-related"/>
</dbReference>
<keyword evidence="11" id="KW-1185">Reference proteome</keyword>
<dbReference type="PANTHER" id="PTHR45859:SF1">
    <property type="entry name" value="TRANSLATION INITIATION FACTOR EIF-2B SUBUNIT BETA"/>
    <property type="match status" value="1"/>
</dbReference>
<keyword evidence="3" id="KW-0963">Cytoplasm</keyword>
<protein>
    <recommendedName>
        <fullName evidence="6">Translation initiation factor eIF2B subunit beta</fullName>
    </recommendedName>
    <alternativeName>
        <fullName evidence="7">eIF2B GDP-GTP exchange factor subunit beta</fullName>
    </alternativeName>
</protein>
<comment type="subcellular location">
    <subcellularLocation>
        <location evidence="1">Cytoplasm</location>
        <location evidence="1">Cytosol</location>
    </subcellularLocation>
</comment>
<dbReference type="InterPro" id="IPR051855">
    <property type="entry name" value="eIF2B_beta_subunit"/>
</dbReference>
<comment type="subunit">
    <text evidence="8">Component of the translation initiation factor 2B (eIF2B) complex which is a heterodecamer of two sets of five different subunits: alpha, beta, gamma, delta and epsilon. Subunits alpha, beta and delta comprise a regulatory subcomplex and subunits epsilon and gamma comprise a catalytic subcomplex. Within the complex, the hexameric regulatory complex resides at the center, with the two heterodimeric catalytic subcomplexes bound on opposite sides.</text>
</comment>
<dbReference type="AlphaFoldDB" id="A0A8J4RJF7"/>
<evidence type="ECO:0000256" key="2">
    <source>
        <dbReference type="ARBA" id="ARBA00007251"/>
    </source>
</evidence>
<organism evidence="10 11">
    <name type="scientific">Castanea mollissima</name>
    <name type="common">Chinese chestnut</name>
    <dbReference type="NCBI Taxonomy" id="60419"/>
    <lineage>
        <taxon>Eukaryota</taxon>
        <taxon>Viridiplantae</taxon>
        <taxon>Streptophyta</taxon>
        <taxon>Embryophyta</taxon>
        <taxon>Tracheophyta</taxon>
        <taxon>Spermatophyta</taxon>
        <taxon>Magnoliopsida</taxon>
        <taxon>eudicotyledons</taxon>
        <taxon>Gunneridae</taxon>
        <taxon>Pentapetalae</taxon>
        <taxon>rosids</taxon>
        <taxon>fabids</taxon>
        <taxon>Fagales</taxon>
        <taxon>Fagaceae</taxon>
        <taxon>Castanea</taxon>
    </lineage>
</organism>
<dbReference type="Gene3D" id="3.40.50.10470">
    <property type="entry name" value="Translation initiation factor eif-2b, domain 2"/>
    <property type="match status" value="1"/>
</dbReference>
<evidence type="ECO:0000313" key="11">
    <source>
        <dbReference type="Proteomes" id="UP000737018"/>
    </source>
</evidence>
<keyword evidence="4" id="KW-0396">Initiation factor</keyword>
<evidence type="ECO:0000256" key="1">
    <source>
        <dbReference type="ARBA" id="ARBA00004514"/>
    </source>
</evidence>
<dbReference type="Proteomes" id="UP000737018">
    <property type="component" value="Unassembled WGS sequence"/>
</dbReference>
<proteinExistence type="inferred from homology"/>
<name>A0A8J4RJF7_9ROSI</name>
<reference evidence="10" key="1">
    <citation type="submission" date="2020-03" db="EMBL/GenBank/DDBJ databases">
        <title>Castanea mollissima Vanexum genome sequencing.</title>
        <authorList>
            <person name="Staton M."/>
        </authorList>
    </citation>
    <scope>NUCLEOTIDE SEQUENCE</scope>
    <source>
        <tissue evidence="10">Leaf</tissue>
    </source>
</reference>
<evidence type="ECO:0000256" key="9">
    <source>
        <dbReference type="RuleBase" id="RU003814"/>
    </source>
</evidence>
<dbReference type="GO" id="GO:0005829">
    <property type="term" value="C:cytosol"/>
    <property type="evidence" value="ECO:0007669"/>
    <property type="project" value="UniProtKB-SubCell"/>
</dbReference>
<dbReference type="SUPFAM" id="SSF100950">
    <property type="entry name" value="NagB/RpiA/CoA transferase-like"/>
    <property type="match status" value="1"/>
</dbReference>
<dbReference type="GO" id="GO:0005085">
    <property type="term" value="F:guanyl-nucleotide exchange factor activity"/>
    <property type="evidence" value="ECO:0007669"/>
    <property type="project" value="TreeGrafter"/>
</dbReference>